<gene>
    <name evidence="3" type="primary">gerPC</name>
    <name evidence="3" type="ORF">Back11_09350</name>
</gene>
<sequence length="268" mass="29494">MQPTNSNNLTPWQMCMSLSQSIYQLRSQLNNQQTVINQLSKQVDSLNERVKAAESRPVYHIDSMAYHFDQLKVEKLDGTLNIGMTPPSEETIKEVGQLVMPGPSPQTIQYPNAGGPCQQNSPFVSNGSHNGSNQQTSGPNFFPSSDAPFAPNATQPRPPYPEIRSEVDAYLNTSAPVKLSQLEAEFGVALDPFHRRLVIEDIRKQMSTRIQYYIQVAEQGEAGAAGKAAPAPLHTDPGHIKSDVLTKTTRDIDAALQSYLSKLQSNTN</sequence>
<dbReference type="OrthoDB" id="2991331at2"/>
<dbReference type="Pfam" id="PF10737">
    <property type="entry name" value="GerPC"/>
    <property type="match status" value="2"/>
</dbReference>
<feature type="region of interest" description="Disordered" evidence="2">
    <location>
        <begin position="111"/>
        <end position="154"/>
    </location>
</feature>
<feature type="coiled-coil region" evidence="1">
    <location>
        <begin position="22"/>
        <end position="56"/>
    </location>
</feature>
<dbReference type="EMBL" id="AP019308">
    <property type="protein sequence ID" value="BBH19590.1"/>
    <property type="molecule type" value="Genomic_DNA"/>
</dbReference>
<dbReference type="AlphaFoldDB" id="A0A3G9IL19"/>
<feature type="compositionally biased region" description="Polar residues" evidence="2">
    <location>
        <begin position="117"/>
        <end position="143"/>
    </location>
</feature>
<dbReference type="InterPro" id="IPR019673">
    <property type="entry name" value="Spore_germination_GerPC"/>
</dbReference>
<name>A0A3G9IL19_9BACL</name>
<protein>
    <submittedName>
        <fullName evidence="3">Putative spore germination protein GerPC</fullName>
    </submittedName>
</protein>
<organism evidence="3 4">
    <name type="scientific">Paenibacillus baekrokdamisoli</name>
    <dbReference type="NCBI Taxonomy" id="1712516"/>
    <lineage>
        <taxon>Bacteria</taxon>
        <taxon>Bacillati</taxon>
        <taxon>Bacillota</taxon>
        <taxon>Bacilli</taxon>
        <taxon>Bacillales</taxon>
        <taxon>Paenibacillaceae</taxon>
        <taxon>Paenibacillus</taxon>
    </lineage>
</organism>
<dbReference type="RefSeq" id="WP_125654035.1">
    <property type="nucleotide sequence ID" value="NZ_AP019308.1"/>
</dbReference>
<reference evidence="3 4" key="1">
    <citation type="submission" date="2018-11" db="EMBL/GenBank/DDBJ databases">
        <title>Complete genome sequence of Paenibacillus baekrokdamisoli strain KCTC 33723.</title>
        <authorList>
            <person name="Kang S.W."/>
            <person name="Lee K.C."/>
            <person name="Kim K.K."/>
            <person name="Kim J.S."/>
            <person name="Kim D.S."/>
            <person name="Ko S.H."/>
            <person name="Yang S.H."/>
            <person name="Lee J.S."/>
        </authorList>
    </citation>
    <scope>NUCLEOTIDE SEQUENCE [LARGE SCALE GENOMIC DNA]</scope>
    <source>
        <strain evidence="3 4">KCTC 33723</strain>
    </source>
</reference>
<evidence type="ECO:0000256" key="1">
    <source>
        <dbReference type="SAM" id="Coils"/>
    </source>
</evidence>
<accession>A0A3G9IL19</accession>
<evidence type="ECO:0000313" key="3">
    <source>
        <dbReference type="EMBL" id="BBH19590.1"/>
    </source>
</evidence>
<dbReference type="Gene3D" id="1.20.5.340">
    <property type="match status" value="1"/>
</dbReference>
<keyword evidence="4" id="KW-1185">Reference proteome</keyword>
<keyword evidence="1" id="KW-0175">Coiled coil</keyword>
<proteinExistence type="predicted"/>
<evidence type="ECO:0000313" key="4">
    <source>
        <dbReference type="Proteomes" id="UP000275368"/>
    </source>
</evidence>
<evidence type="ECO:0000256" key="2">
    <source>
        <dbReference type="SAM" id="MobiDB-lite"/>
    </source>
</evidence>
<dbReference type="Proteomes" id="UP000275368">
    <property type="component" value="Chromosome"/>
</dbReference>
<dbReference type="KEGG" id="pbk:Back11_09350"/>